<protein>
    <submittedName>
        <fullName evidence="2">Uncharacterized protein</fullName>
    </submittedName>
</protein>
<feature type="compositionally biased region" description="Basic and acidic residues" evidence="1">
    <location>
        <begin position="139"/>
        <end position="158"/>
    </location>
</feature>
<gene>
    <name evidence="2" type="ORF">K435DRAFT_844073</name>
</gene>
<reference evidence="2 3" key="1">
    <citation type="journal article" date="2019" name="Nat. Ecol. Evol.">
        <title>Megaphylogeny resolves global patterns of mushroom evolution.</title>
        <authorList>
            <person name="Varga T."/>
            <person name="Krizsan K."/>
            <person name="Foldi C."/>
            <person name="Dima B."/>
            <person name="Sanchez-Garcia M."/>
            <person name="Sanchez-Ramirez S."/>
            <person name="Szollosi G.J."/>
            <person name="Szarkandi J.G."/>
            <person name="Papp V."/>
            <person name="Albert L."/>
            <person name="Andreopoulos W."/>
            <person name="Angelini C."/>
            <person name="Antonin V."/>
            <person name="Barry K.W."/>
            <person name="Bougher N.L."/>
            <person name="Buchanan P."/>
            <person name="Buyck B."/>
            <person name="Bense V."/>
            <person name="Catcheside P."/>
            <person name="Chovatia M."/>
            <person name="Cooper J."/>
            <person name="Damon W."/>
            <person name="Desjardin D."/>
            <person name="Finy P."/>
            <person name="Geml J."/>
            <person name="Haridas S."/>
            <person name="Hughes K."/>
            <person name="Justo A."/>
            <person name="Karasinski D."/>
            <person name="Kautmanova I."/>
            <person name="Kiss B."/>
            <person name="Kocsube S."/>
            <person name="Kotiranta H."/>
            <person name="LaButti K.M."/>
            <person name="Lechner B.E."/>
            <person name="Liimatainen K."/>
            <person name="Lipzen A."/>
            <person name="Lukacs Z."/>
            <person name="Mihaltcheva S."/>
            <person name="Morgado L.N."/>
            <person name="Niskanen T."/>
            <person name="Noordeloos M.E."/>
            <person name="Ohm R.A."/>
            <person name="Ortiz-Santana B."/>
            <person name="Ovrebo C."/>
            <person name="Racz N."/>
            <person name="Riley R."/>
            <person name="Savchenko A."/>
            <person name="Shiryaev A."/>
            <person name="Soop K."/>
            <person name="Spirin V."/>
            <person name="Szebenyi C."/>
            <person name="Tomsovsky M."/>
            <person name="Tulloss R.E."/>
            <person name="Uehling J."/>
            <person name="Grigoriev I.V."/>
            <person name="Vagvolgyi C."/>
            <person name="Papp T."/>
            <person name="Martin F.M."/>
            <person name="Miettinen O."/>
            <person name="Hibbett D.S."/>
            <person name="Nagy L.G."/>
        </authorList>
    </citation>
    <scope>NUCLEOTIDE SEQUENCE [LARGE SCALE GENOMIC DNA]</scope>
    <source>
        <strain evidence="2 3">CBS 962.96</strain>
    </source>
</reference>
<feature type="region of interest" description="Disordered" evidence="1">
    <location>
        <begin position="132"/>
        <end position="158"/>
    </location>
</feature>
<dbReference type="AlphaFoldDB" id="A0A4S8L4C1"/>
<name>A0A4S8L4C1_DENBC</name>
<dbReference type="Proteomes" id="UP000297245">
    <property type="component" value="Unassembled WGS sequence"/>
</dbReference>
<sequence>MLSGPVNWLRLSSVYLVWVLALHWSDTILAPAVQRLLNRGASESLDDSDLQTFEKALNEETDDSASPALELNTSFESTSITDCEPSSELGAYPGTDTSWMGEMARNQSRFCFYMNGQCQKGYQDGDCALKSDVLPSESGNKEARVYEKTRYSRNMEAE</sequence>
<organism evidence="2 3">
    <name type="scientific">Dendrothele bispora (strain CBS 962.96)</name>
    <dbReference type="NCBI Taxonomy" id="1314807"/>
    <lineage>
        <taxon>Eukaryota</taxon>
        <taxon>Fungi</taxon>
        <taxon>Dikarya</taxon>
        <taxon>Basidiomycota</taxon>
        <taxon>Agaricomycotina</taxon>
        <taxon>Agaricomycetes</taxon>
        <taxon>Agaricomycetidae</taxon>
        <taxon>Agaricales</taxon>
        <taxon>Agaricales incertae sedis</taxon>
        <taxon>Dendrothele</taxon>
    </lineage>
</organism>
<proteinExistence type="predicted"/>
<evidence type="ECO:0000313" key="3">
    <source>
        <dbReference type="Proteomes" id="UP000297245"/>
    </source>
</evidence>
<accession>A0A4S8L4C1</accession>
<keyword evidence="3" id="KW-1185">Reference proteome</keyword>
<dbReference type="EMBL" id="ML179668">
    <property type="protein sequence ID" value="THU83359.1"/>
    <property type="molecule type" value="Genomic_DNA"/>
</dbReference>
<evidence type="ECO:0000256" key="1">
    <source>
        <dbReference type="SAM" id="MobiDB-lite"/>
    </source>
</evidence>
<evidence type="ECO:0000313" key="2">
    <source>
        <dbReference type="EMBL" id="THU83359.1"/>
    </source>
</evidence>